<dbReference type="SUPFAM" id="SSF55073">
    <property type="entry name" value="Nucleotide cyclase"/>
    <property type="match status" value="1"/>
</dbReference>
<dbReference type="Pfam" id="PF05226">
    <property type="entry name" value="CHASE2"/>
    <property type="match status" value="1"/>
</dbReference>
<evidence type="ECO:0000313" key="3">
    <source>
        <dbReference type="EMBL" id="MDY7225160.1"/>
    </source>
</evidence>
<dbReference type="CDD" id="cd07302">
    <property type="entry name" value="CHD"/>
    <property type="match status" value="1"/>
</dbReference>
<dbReference type="InterPro" id="IPR029787">
    <property type="entry name" value="Nucleotide_cyclase"/>
</dbReference>
<feature type="transmembrane region" description="Helical" evidence="1">
    <location>
        <begin position="413"/>
        <end position="431"/>
    </location>
</feature>
<accession>A0ABU5GZ91</accession>
<dbReference type="PANTHER" id="PTHR43081:SF1">
    <property type="entry name" value="ADENYLATE CYCLASE, TERMINAL-DIFFERENTIATION SPECIFIC"/>
    <property type="match status" value="1"/>
</dbReference>
<dbReference type="SMART" id="SM01080">
    <property type="entry name" value="CHASE2"/>
    <property type="match status" value="1"/>
</dbReference>
<dbReference type="GO" id="GO:0016829">
    <property type="term" value="F:lyase activity"/>
    <property type="evidence" value="ECO:0007669"/>
    <property type="project" value="UniProtKB-KW"/>
</dbReference>
<proteinExistence type="predicted"/>
<dbReference type="RefSeq" id="WP_321543878.1">
    <property type="nucleotide sequence ID" value="NZ_JAXIVS010000001.1"/>
</dbReference>
<dbReference type="SMART" id="SM00044">
    <property type="entry name" value="CYCc"/>
    <property type="match status" value="1"/>
</dbReference>
<keyword evidence="1" id="KW-0472">Membrane</keyword>
<keyword evidence="1" id="KW-0812">Transmembrane</keyword>
<evidence type="ECO:0000259" key="2">
    <source>
        <dbReference type="PROSITE" id="PS50125"/>
    </source>
</evidence>
<comment type="caution">
    <text evidence="3">The sequence shown here is derived from an EMBL/GenBank/DDBJ whole genome shotgun (WGS) entry which is preliminary data.</text>
</comment>
<keyword evidence="3" id="KW-0456">Lyase</keyword>
<keyword evidence="1" id="KW-1133">Transmembrane helix</keyword>
<dbReference type="Gene3D" id="3.30.70.1230">
    <property type="entry name" value="Nucleotide cyclase"/>
    <property type="match status" value="1"/>
</dbReference>
<dbReference type="EMBL" id="JAXIVS010000001">
    <property type="protein sequence ID" value="MDY7225160.1"/>
    <property type="molecule type" value="Genomic_DNA"/>
</dbReference>
<keyword evidence="4" id="KW-1185">Reference proteome</keyword>
<name>A0ABU5GZ91_9BACT</name>
<feature type="domain" description="Guanylate cyclase" evidence="2">
    <location>
        <begin position="531"/>
        <end position="663"/>
    </location>
</feature>
<dbReference type="InterPro" id="IPR007890">
    <property type="entry name" value="CHASE2"/>
</dbReference>
<dbReference type="Proteomes" id="UP001291309">
    <property type="component" value="Unassembled WGS sequence"/>
</dbReference>
<protein>
    <submittedName>
        <fullName evidence="3">Adenylate/guanylate cyclase domain-containing protein</fullName>
        <ecNumber evidence="3">4.6.1.-</ecNumber>
    </submittedName>
</protein>
<dbReference type="Pfam" id="PF00211">
    <property type="entry name" value="Guanylate_cyc"/>
    <property type="match status" value="1"/>
</dbReference>
<organism evidence="3 4">
    <name type="scientific">Hyalangium rubrum</name>
    <dbReference type="NCBI Taxonomy" id="3103134"/>
    <lineage>
        <taxon>Bacteria</taxon>
        <taxon>Pseudomonadati</taxon>
        <taxon>Myxococcota</taxon>
        <taxon>Myxococcia</taxon>
        <taxon>Myxococcales</taxon>
        <taxon>Cystobacterineae</taxon>
        <taxon>Archangiaceae</taxon>
        <taxon>Hyalangium</taxon>
    </lineage>
</organism>
<sequence>MKTFLSRHRFEVLALGLASLFCALHAWVERSPSVGLQVGSGSGDNVILRSLHIFEGRATDLQFRIRGVRPPHPDVVVVAVDEKSVQDFGRWPWPRQHVARALDQLREAGVGAVGLDMTFTDEVRDERADAFADALETLDSALAQTSEPSPALLALREELKGRSVDSGDAALAAALARTPQVVQGVIVYPDTDLEQFALQAQEREPMLAGHLVRQFPGSVPGSLHEVDPDTLRVWRGHSIQVPLPAFVQAGKRLGHFNFAPDFDGAVRRVPVFALLEGPRGLLPMLELQTAAAYFGAEVQPEYDADLRQLTGARLRRPDGSLLPLYVPVPINDPFIPVNYPGPAKVFPTLSLSDVVEGRFDPAAVRGKAVLVGVTLVGNFDQRVTPFSELEPGVYVHAAFLSNILSQDFLTRPLAALPLEMLFMLGAALLLARLLPRVRFAWKLGAMVLLGAGWLAVDQLLFSRGIQVATVLPLLSLVASVFGVVFLGYFSVDAEKQRLRETFQHYLDASVMEQVIEHPEKLKLGGERKELTVLFSDIRGFTTLSESLSPEQLVGFVNEYLTPMTDVVFENGGTLDKYIGDAIMAFWGAPVDQPDHALRACSAALGFLERLGEMRGRWRKAGLPEVDIGVGINSGPMNVGHMGTANRFNYTVMGDAVNLGSRLEGLNKTYDTRIIISAGTYAQVQGHVTARRLGVVRVVGKSAVTDIYELRALGRPTGINARAIQVFEAGVAHFIGRDFTAAEASFREVLTLWPEDGPSLRYLEELNTLRWKRPGPEWDGVFTATTK</sequence>
<evidence type="ECO:0000313" key="4">
    <source>
        <dbReference type="Proteomes" id="UP001291309"/>
    </source>
</evidence>
<gene>
    <name evidence="3" type="ORF">SYV04_02150</name>
</gene>
<feature type="transmembrane region" description="Helical" evidence="1">
    <location>
        <begin position="443"/>
        <end position="461"/>
    </location>
</feature>
<dbReference type="InterPro" id="IPR050697">
    <property type="entry name" value="Adenylyl/Guanylyl_Cyclase_3/4"/>
</dbReference>
<dbReference type="InterPro" id="IPR001054">
    <property type="entry name" value="A/G_cyclase"/>
</dbReference>
<reference evidence="3 4" key="1">
    <citation type="submission" date="2023-12" db="EMBL/GenBank/DDBJ databases">
        <title>the genome sequence of Hyalangium sp. s54d21.</title>
        <authorList>
            <person name="Zhang X."/>
        </authorList>
    </citation>
    <scope>NUCLEOTIDE SEQUENCE [LARGE SCALE GENOMIC DNA]</scope>
    <source>
        <strain evidence="4">s54d21</strain>
    </source>
</reference>
<feature type="transmembrane region" description="Helical" evidence="1">
    <location>
        <begin position="467"/>
        <end position="489"/>
    </location>
</feature>
<evidence type="ECO:0000256" key="1">
    <source>
        <dbReference type="SAM" id="Phobius"/>
    </source>
</evidence>
<dbReference type="PANTHER" id="PTHR43081">
    <property type="entry name" value="ADENYLATE CYCLASE, TERMINAL-DIFFERENTIATION SPECIFIC-RELATED"/>
    <property type="match status" value="1"/>
</dbReference>
<dbReference type="PROSITE" id="PS50125">
    <property type="entry name" value="GUANYLATE_CYCLASE_2"/>
    <property type="match status" value="1"/>
</dbReference>
<dbReference type="EC" id="4.6.1.-" evidence="3"/>